<gene>
    <name evidence="2" type="ORF">Ssi02_20350</name>
</gene>
<keyword evidence="1" id="KW-1133">Transmembrane helix</keyword>
<evidence type="ECO:0000313" key="2">
    <source>
        <dbReference type="EMBL" id="GII91804.1"/>
    </source>
</evidence>
<protein>
    <submittedName>
        <fullName evidence="2">Uncharacterized protein</fullName>
    </submittedName>
</protein>
<dbReference type="Proteomes" id="UP000606172">
    <property type="component" value="Unassembled WGS sequence"/>
</dbReference>
<dbReference type="AlphaFoldDB" id="A0A919VB65"/>
<dbReference type="EMBL" id="BOOW01000012">
    <property type="protein sequence ID" value="GII91804.1"/>
    <property type="molecule type" value="Genomic_DNA"/>
</dbReference>
<reference evidence="2" key="1">
    <citation type="submission" date="2021-01" db="EMBL/GenBank/DDBJ databases">
        <title>Whole genome shotgun sequence of Sinosporangium siamense NBRC 109515.</title>
        <authorList>
            <person name="Komaki H."/>
            <person name="Tamura T."/>
        </authorList>
    </citation>
    <scope>NUCLEOTIDE SEQUENCE</scope>
    <source>
        <strain evidence="2">NBRC 109515</strain>
    </source>
</reference>
<keyword evidence="1" id="KW-0472">Membrane</keyword>
<keyword evidence="3" id="KW-1185">Reference proteome</keyword>
<evidence type="ECO:0000256" key="1">
    <source>
        <dbReference type="SAM" id="Phobius"/>
    </source>
</evidence>
<comment type="caution">
    <text evidence="2">The sequence shown here is derived from an EMBL/GenBank/DDBJ whole genome shotgun (WGS) entry which is preliminary data.</text>
</comment>
<feature type="transmembrane region" description="Helical" evidence="1">
    <location>
        <begin position="21"/>
        <end position="41"/>
    </location>
</feature>
<proteinExistence type="predicted"/>
<dbReference type="RefSeq" id="WP_204023986.1">
    <property type="nucleotide sequence ID" value="NZ_BOOW01000012.1"/>
</dbReference>
<name>A0A919VB65_9ACTN</name>
<evidence type="ECO:0000313" key="3">
    <source>
        <dbReference type="Proteomes" id="UP000606172"/>
    </source>
</evidence>
<keyword evidence="1" id="KW-0812">Transmembrane</keyword>
<accession>A0A919VB65</accession>
<sequence>MAAGAKSVESAKKKRSFRTKASIAVAVTGVSVISLVIVGFATADDEEREVNADCVDWDDYNPDGSYLVVDDDHCEDDDGNTYIRTYGSYYWYYGGRHVNGRVMSGSTVKPSDVRIVSRSGTVIQRGGFGGRGSGGG</sequence>
<organism evidence="2 3">
    <name type="scientific">Sinosporangium siamense</name>
    <dbReference type="NCBI Taxonomy" id="1367973"/>
    <lineage>
        <taxon>Bacteria</taxon>
        <taxon>Bacillati</taxon>
        <taxon>Actinomycetota</taxon>
        <taxon>Actinomycetes</taxon>
        <taxon>Streptosporangiales</taxon>
        <taxon>Streptosporangiaceae</taxon>
        <taxon>Sinosporangium</taxon>
    </lineage>
</organism>